<dbReference type="AlphaFoldDB" id="A0A1U8MHQ7"/>
<protein>
    <submittedName>
        <fullName evidence="2 3">Uncharacterized protein</fullName>
    </submittedName>
</protein>
<dbReference type="RefSeq" id="XP_040939047.1">
    <property type="nucleotide sequence ID" value="XM_041083113.1"/>
</dbReference>
<dbReference type="Proteomes" id="UP000818029">
    <property type="component" value="Chromosome A12"/>
</dbReference>
<evidence type="ECO:0000313" key="3">
    <source>
        <dbReference type="RefSeq" id="XP_040939047.1"/>
    </source>
</evidence>
<accession>A0A1U8MHQ7</accession>
<sequence>MMKISHERGKAVEVYNNIDIFHDYNRTSSNVPCKEHPQLSSAGVCAYCLRDRLINLVCSDCGVQRFSSCSCAGRGGEAAGIGRVSFLIENENKEQVPNAKPRRSTSAGNKSEEIFLIKRSNSGCAEIKKKKGFWGFGRLFGKKRDKDCNDCGKSEGGVDEKSDLLVVDCTGVSRSRSLCSFRGGGFFGSEDRGDLTKFSGARNSISAARSSGFNGGLGFDGERKSGLSELGEPRKSGSDSAADIKATRKAGCGGFMEVDGGANRRVQRYFNGGDDDSGFIDLKFGFQAETKGALSAFGSMRNGCSIENASSCQITVDEREIKQSRKSFKGWRWIFKSPEK</sequence>
<proteinExistence type="predicted"/>
<dbReference type="PaxDb" id="3635-A0A1U8MHQ7"/>
<name>A0A1U8MHQ7_GOSHI</name>
<dbReference type="PANTHER" id="PTHR34197:SF5">
    <property type="match status" value="1"/>
</dbReference>
<reference evidence="1" key="1">
    <citation type="journal article" date="2020" name="Nat. Genet.">
        <title>Genomic diversifications of five Gossypium allopolyploid species and their impact on cotton improvement.</title>
        <authorList>
            <person name="Chen Z.J."/>
            <person name="Sreedasyam A."/>
            <person name="Ando A."/>
            <person name="Song Q."/>
            <person name="De Santiago L.M."/>
            <person name="Hulse-Kemp A.M."/>
            <person name="Ding M."/>
            <person name="Ye W."/>
            <person name="Kirkbride R.C."/>
            <person name="Jenkins J."/>
            <person name="Plott C."/>
            <person name="Lovell J."/>
            <person name="Lin Y.M."/>
            <person name="Vaughn R."/>
            <person name="Liu B."/>
            <person name="Simpson S."/>
            <person name="Scheffler B.E."/>
            <person name="Wen L."/>
            <person name="Saski C.A."/>
            <person name="Grover C.E."/>
            <person name="Hu G."/>
            <person name="Conover J.L."/>
            <person name="Carlson J.W."/>
            <person name="Shu S."/>
            <person name="Boston L.B."/>
            <person name="Williams M."/>
            <person name="Peterson D.G."/>
            <person name="McGee K."/>
            <person name="Jones D.C."/>
            <person name="Wendel J.F."/>
            <person name="Stelly D.M."/>
            <person name="Grimwood J."/>
            <person name="Schmutz J."/>
        </authorList>
    </citation>
    <scope>NUCLEOTIDE SEQUENCE [LARGE SCALE GENOMIC DNA]</scope>
    <source>
        <strain evidence="1">cv. TM-1</strain>
    </source>
</reference>
<dbReference type="KEGG" id="ghi:107937851"/>
<evidence type="ECO:0000313" key="2">
    <source>
        <dbReference type="RefSeq" id="XP_016726330.2"/>
    </source>
</evidence>
<gene>
    <name evidence="2" type="primary">LOC107937851</name>
    <name evidence="3" type="synonym">LOC121211001</name>
</gene>
<dbReference type="RefSeq" id="XP_016726330.2">
    <property type="nucleotide sequence ID" value="XM_016870841.2"/>
</dbReference>
<dbReference type="PANTHER" id="PTHR34197">
    <property type="entry name" value="OS04G0591300 PROTEIN"/>
    <property type="match status" value="1"/>
</dbReference>
<dbReference type="GeneID" id="107937851"/>
<keyword evidence="1" id="KW-1185">Reference proteome</keyword>
<organism evidence="1 2">
    <name type="scientific">Gossypium hirsutum</name>
    <name type="common">Upland cotton</name>
    <name type="synonym">Gossypium mexicanum</name>
    <dbReference type="NCBI Taxonomy" id="3635"/>
    <lineage>
        <taxon>Eukaryota</taxon>
        <taxon>Viridiplantae</taxon>
        <taxon>Streptophyta</taxon>
        <taxon>Embryophyta</taxon>
        <taxon>Tracheophyta</taxon>
        <taxon>Spermatophyta</taxon>
        <taxon>Magnoliopsida</taxon>
        <taxon>eudicotyledons</taxon>
        <taxon>Gunneridae</taxon>
        <taxon>Pentapetalae</taxon>
        <taxon>rosids</taxon>
        <taxon>malvids</taxon>
        <taxon>Malvales</taxon>
        <taxon>Malvaceae</taxon>
        <taxon>Malvoideae</taxon>
        <taxon>Gossypium</taxon>
    </lineage>
</organism>
<reference evidence="2 3" key="2">
    <citation type="submission" date="2025-05" db="UniProtKB">
        <authorList>
            <consortium name="RefSeq"/>
        </authorList>
    </citation>
    <scope>IDENTIFICATION</scope>
</reference>
<evidence type="ECO:0000313" key="1">
    <source>
        <dbReference type="Proteomes" id="UP000818029"/>
    </source>
</evidence>